<protein>
    <submittedName>
        <fullName evidence="2">Uncharacterized protein</fullName>
    </submittedName>
</protein>
<evidence type="ECO:0000313" key="3">
    <source>
        <dbReference type="Proteomes" id="UP001236507"/>
    </source>
</evidence>
<feature type="compositionally biased region" description="Polar residues" evidence="1">
    <location>
        <begin position="57"/>
        <end position="66"/>
    </location>
</feature>
<evidence type="ECO:0000313" key="2">
    <source>
        <dbReference type="EMBL" id="MDI9859889.1"/>
    </source>
</evidence>
<dbReference type="RefSeq" id="WP_283344749.1">
    <property type="nucleotide sequence ID" value="NZ_JASHIF010000009.1"/>
</dbReference>
<keyword evidence="3" id="KW-1185">Reference proteome</keyword>
<evidence type="ECO:0000256" key="1">
    <source>
        <dbReference type="SAM" id="MobiDB-lite"/>
    </source>
</evidence>
<name>A0ABT6Y8I9_9BACT</name>
<comment type="caution">
    <text evidence="2">The sequence shown here is derived from an EMBL/GenBank/DDBJ whole genome shotgun (WGS) entry which is preliminary data.</text>
</comment>
<proteinExistence type="predicted"/>
<dbReference type="Proteomes" id="UP001236507">
    <property type="component" value="Unassembled WGS sequence"/>
</dbReference>
<reference evidence="2 3" key="1">
    <citation type="submission" date="2023-05" db="EMBL/GenBank/DDBJ databases">
        <title>Novel species of genus Flectobacillus isolated from stream in China.</title>
        <authorList>
            <person name="Lu H."/>
        </authorList>
    </citation>
    <scope>NUCLEOTIDE SEQUENCE [LARGE SCALE GENOMIC DNA]</scope>
    <source>
        <strain evidence="2 3">KCTC 42575</strain>
    </source>
</reference>
<sequence>MARITIDLPNDSEAVWLWELCKKLGYQIQAVHFGNDYPVDNYPKQMPACEIVSSSDLTANSQTAPHSSRAGAPKGYFSRKETRRFIKDKAKR</sequence>
<accession>A0ABT6Y8I9</accession>
<organism evidence="2 3">
    <name type="scientific">Flectobacillus roseus</name>
    <dbReference type="NCBI Taxonomy" id="502259"/>
    <lineage>
        <taxon>Bacteria</taxon>
        <taxon>Pseudomonadati</taxon>
        <taxon>Bacteroidota</taxon>
        <taxon>Cytophagia</taxon>
        <taxon>Cytophagales</taxon>
        <taxon>Flectobacillaceae</taxon>
        <taxon>Flectobacillus</taxon>
    </lineage>
</organism>
<feature type="region of interest" description="Disordered" evidence="1">
    <location>
        <begin position="57"/>
        <end position="77"/>
    </location>
</feature>
<gene>
    <name evidence="2" type="ORF">QM524_11770</name>
</gene>
<dbReference type="EMBL" id="JASHIF010000009">
    <property type="protein sequence ID" value="MDI9859889.1"/>
    <property type="molecule type" value="Genomic_DNA"/>
</dbReference>